<organism evidence="1 2">
    <name type="scientific">Ignelater luminosus</name>
    <name type="common">Cucubano</name>
    <name type="synonym">Pyrophorus luminosus</name>
    <dbReference type="NCBI Taxonomy" id="2038154"/>
    <lineage>
        <taxon>Eukaryota</taxon>
        <taxon>Metazoa</taxon>
        <taxon>Ecdysozoa</taxon>
        <taxon>Arthropoda</taxon>
        <taxon>Hexapoda</taxon>
        <taxon>Insecta</taxon>
        <taxon>Pterygota</taxon>
        <taxon>Neoptera</taxon>
        <taxon>Endopterygota</taxon>
        <taxon>Coleoptera</taxon>
        <taxon>Polyphaga</taxon>
        <taxon>Elateriformia</taxon>
        <taxon>Elateroidea</taxon>
        <taxon>Elateridae</taxon>
        <taxon>Agrypninae</taxon>
        <taxon>Pyrophorini</taxon>
        <taxon>Ignelater</taxon>
    </lineage>
</organism>
<evidence type="ECO:0000313" key="1">
    <source>
        <dbReference type="EMBL" id="KAF2894621.1"/>
    </source>
</evidence>
<proteinExistence type="predicted"/>
<name>A0A8K0CZX4_IGNLU</name>
<gene>
    <name evidence="1" type="ORF">ILUMI_11552</name>
</gene>
<accession>A0A8K0CZX4</accession>
<dbReference type="OrthoDB" id="5836254at2759"/>
<protein>
    <submittedName>
        <fullName evidence="1">Uncharacterized protein</fullName>
    </submittedName>
</protein>
<keyword evidence="2" id="KW-1185">Reference proteome</keyword>
<reference evidence="1" key="1">
    <citation type="submission" date="2019-08" db="EMBL/GenBank/DDBJ databases">
        <title>The genome of the North American firefly Photinus pyralis.</title>
        <authorList>
            <consortium name="Photinus pyralis genome working group"/>
            <person name="Fallon T.R."/>
            <person name="Sander Lower S.E."/>
            <person name="Weng J.-K."/>
        </authorList>
    </citation>
    <scope>NUCLEOTIDE SEQUENCE</scope>
    <source>
        <strain evidence="1">TRF0915ILg1</strain>
        <tissue evidence="1">Whole body</tissue>
    </source>
</reference>
<evidence type="ECO:0000313" key="2">
    <source>
        <dbReference type="Proteomes" id="UP000801492"/>
    </source>
</evidence>
<dbReference type="EMBL" id="VTPC01006818">
    <property type="protein sequence ID" value="KAF2894621.1"/>
    <property type="molecule type" value="Genomic_DNA"/>
</dbReference>
<sequence>MLQQSYSKYSKVEIGQNVLVKISDVDRGRLALRNIFAVVLPEREDLCQFGTLTREVERLYAKNEFQPSHTNTLAFSDVPIDKKFSLRIVAAKESNSAQSFLRCNCRKQCGNKKHECVLNKIKSNSKCHSSNYFLSN</sequence>
<dbReference type="Proteomes" id="UP000801492">
    <property type="component" value="Unassembled WGS sequence"/>
</dbReference>
<comment type="caution">
    <text evidence="1">The sequence shown here is derived from an EMBL/GenBank/DDBJ whole genome shotgun (WGS) entry which is preliminary data.</text>
</comment>
<dbReference type="AlphaFoldDB" id="A0A8K0CZX4"/>